<feature type="compositionally biased region" description="Basic and acidic residues" evidence="1">
    <location>
        <begin position="231"/>
        <end position="270"/>
    </location>
</feature>
<evidence type="ECO:0000313" key="3">
    <source>
        <dbReference type="Proteomes" id="UP000054279"/>
    </source>
</evidence>
<accession>A0A0C9TNN0</accession>
<protein>
    <submittedName>
        <fullName evidence="2">Uncharacterized protein</fullName>
    </submittedName>
</protein>
<reference evidence="2 3" key="1">
    <citation type="submission" date="2014-06" db="EMBL/GenBank/DDBJ databases">
        <title>Evolutionary Origins and Diversification of the Mycorrhizal Mutualists.</title>
        <authorList>
            <consortium name="DOE Joint Genome Institute"/>
            <consortium name="Mycorrhizal Genomics Consortium"/>
            <person name="Kohler A."/>
            <person name="Kuo A."/>
            <person name="Nagy L.G."/>
            <person name="Floudas D."/>
            <person name="Copeland A."/>
            <person name="Barry K.W."/>
            <person name="Cichocki N."/>
            <person name="Veneault-Fourrey C."/>
            <person name="LaButti K."/>
            <person name="Lindquist E.A."/>
            <person name="Lipzen A."/>
            <person name="Lundell T."/>
            <person name="Morin E."/>
            <person name="Murat C."/>
            <person name="Riley R."/>
            <person name="Ohm R."/>
            <person name="Sun H."/>
            <person name="Tunlid A."/>
            <person name="Henrissat B."/>
            <person name="Grigoriev I.V."/>
            <person name="Hibbett D.S."/>
            <person name="Martin F."/>
        </authorList>
    </citation>
    <scope>NUCLEOTIDE SEQUENCE [LARGE SCALE GENOMIC DNA]</scope>
    <source>
        <strain evidence="2 3">SS14</strain>
    </source>
</reference>
<organism evidence="2 3">
    <name type="scientific">Sphaerobolus stellatus (strain SS14)</name>
    <dbReference type="NCBI Taxonomy" id="990650"/>
    <lineage>
        <taxon>Eukaryota</taxon>
        <taxon>Fungi</taxon>
        <taxon>Dikarya</taxon>
        <taxon>Basidiomycota</taxon>
        <taxon>Agaricomycotina</taxon>
        <taxon>Agaricomycetes</taxon>
        <taxon>Phallomycetidae</taxon>
        <taxon>Geastrales</taxon>
        <taxon>Sphaerobolaceae</taxon>
        <taxon>Sphaerobolus</taxon>
    </lineage>
</organism>
<evidence type="ECO:0000256" key="1">
    <source>
        <dbReference type="SAM" id="MobiDB-lite"/>
    </source>
</evidence>
<proteinExistence type="predicted"/>
<dbReference type="EMBL" id="KN837660">
    <property type="protein sequence ID" value="KIJ23479.1"/>
    <property type="molecule type" value="Genomic_DNA"/>
</dbReference>
<dbReference type="HOGENOM" id="CLU_052551_0_0_1"/>
<sequence length="343" mass="38677">MVQHDKMQIEAVHVFNYHKSISPVILRAFQPRVVISGFIFQETEVLDDGTKLIFINAMGFVREGYQVLTVIGSMAIGNRWPTGPPTPKLYSPVHITGFFDCIDNFSLTPVIIIEELTLEVGNKRVTELINQARIEGKFSKFHRTEHSASRQAFETNVDFDFSWGYAESRASLASIPAFHTPYPTPFPLDRSAFWYPEREEPQYPAPHYPIHVNKGVFGANNEAHLQVETNHNTHDGDSSSQLPKDKAASDRTISDGEASRPDSEGQKAHETPPPCDDAIIRHDTIYMQDILPPGERDMPSRPKRNAPQTPPITPHRSSPRKRAKSLPSSQTMLQTWMGNSIKH</sequence>
<dbReference type="AlphaFoldDB" id="A0A0C9TNN0"/>
<feature type="compositionally biased region" description="Polar residues" evidence="1">
    <location>
        <begin position="326"/>
        <end position="343"/>
    </location>
</feature>
<keyword evidence="3" id="KW-1185">Reference proteome</keyword>
<gene>
    <name evidence="2" type="ORF">M422DRAFT_275925</name>
</gene>
<feature type="region of interest" description="Disordered" evidence="1">
    <location>
        <begin position="230"/>
        <end position="343"/>
    </location>
</feature>
<name>A0A0C9TNN0_SPHS4</name>
<dbReference type="Proteomes" id="UP000054279">
    <property type="component" value="Unassembled WGS sequence"/>
</dbReference>
<evidence type="ECO:0000313" key="2">
    <source>
        <dbReference type="EMBL" id="KIJ23479.1"/>
    </source>
</evidence>